<dbReference type="InterPro" id="IPR012677">
    <property type="entry name" value="Nucleotide-bd_a/b_plait_sf"/>
</dbReference>
<dbReference type="SUPFAM" id="SSF54928">
    <property type="entry name" value="RNA-binding domain, RBD"/>
    <property type="match status" value="2"/>
</dbReference>
<organism evidence="5 6">
    <name type="scientific">Piloderma croceum (strain F 1598)</name>
    <dbReference type="NCBI Taxonomy" id="765440"/>
    <lineage>
        <taxon>Eukaryota</taxon>
        <taxon>Fungi</taxon>
        <taxon>Dikarya</taxon>
        <taxon>Basidiomycota</taxon>
        <taxon>Agaricomycotina</taxon>
        <taxon>Agaricomycetes</taxon>
        <taxon>Agaricomycetidae</taxon>
        <taxon>Atheliales</taxon>
        <taxon>Atheliaceae</taxon>
        <taxon>Piloderma</taxon>
    </lineage>
</organism>
<feature type="domain" description="RRM" evidence="4">
    <location>
        <begin position="294"/>
        <end position="372"/>
    </location>
</feature>
<evidence type="ECO:0000256" key="3">
    <source>
        <dbReference type="SAM" id="MobiDB-lite"/>
    </source>
</evidence>
<dbReference type="InParanoid" id="A0A0C3FWT4"/>
<sequence>MSLRRRSRHLKSMAKEPSSSSEDSSEDEKPKAAQVKAIVAKAPSLSGSDDSESSSEDEVPSKPVVIAPKKVTPSKHVPKKAPTPSSSDGDSDDEEVVTKAVHKPATSAKKASSSSEEDDSEDDSSSEEAPVKANAANESSSSDSDDSDVEMEAPPANANKGKRKAEDDAPAPPKKVKLANSDAAAAAEPTEEVKSIFVGSLDWSIDNDRLAQEFAECGEVLSATVQVDRDSGRSRGFGYVHFATTEAVEAALLMNGKEIEGRAVNIDKSLPRNPNAAREKRAKTFGDTQSPPSAVLFVGNLSFNLGEDQLWETFGEHGDVKSVRVPTDRESGRPKGFAYVEFSDVESAKKAHGTLQGYEMDGRMLRLDFSQPRDNSGGGDRGGFGGGRGGGRGGRGGGRGGFGDRGGRGGGRGGRGGFGDRGGRGGGRGAPRGGRGGARTGGIASFEGKKITF</sequence>
<evidence type="ECO:0000256" key="1">
    <source>
        <dbReference type="ARBA" id="ARBA00022884"/>
    </source>
</evidence>
<feature type="compositionally biased region" description="Acidic residues" evidence="3">
    <location>
        <begin position="49"/>
        <end position="58"/>
    </location>
</feature>
<evidence type="ECO:0000313" key="5">
    <source>
        <dbReference type="EMBL" id="KIM84049.1"/>
    </source>
</evidence>
<reference evidence="5 6" key="1">
    <citation type="submission" date="2014-04" db="EMBL/GenBank/DDBJ databases">
        <authorList>
            <consortium name="DOE Joint Genome Institute"/>
            <person name="Kuo A."/>
            <person name="Tarkka M."/>
            <person name="Buscot F."/>
            <person name="Kohler A."/>
            <person name="Nagy L.G."/>
            <person name="Floudas D."/>
            <person name="Copeland A."/>
            <person name="Barry K.W."/>
            <person name="Cichocki N."/>
            <person name="Veneault-Fourrey C."/>
            <person name="LaButti K."/>
            <person name="Lindquist E.A."/>
            <person name="Lipzen A."/>
            <person name="Lundell T."/>
            <person name="Morin E."/>
            <person name="Murat C."/>
            <person name="Sun H."/>
            <person name="Tunlid A."/>
            <person name="Henrissat B."/>
            <person name="Grigoriev I.V."/>
            <person name="Hibbett D.S."/>
            <person name="Martin F."/>
            <person name="Nordberg H.P."/>
            <person name="Cantor M.N."/>
            <person name="Hua S.X."/>
        </authorList>
    </citation>
    <scope>NUCLEOTIDE SEQUENCE [LARGE SCALE GENOMIC DNA]</scope>
    <source>
        <strain evidence="5 6">F 1598</strain>
    </source>
</reference>
<name>A0A0C3FWT4_PILCF</name>
<keyword evidence="1 2" id="KW-0694">RNA-binding</keyword>
<accession>A0A0C3FWT4</accession>
<feature type="compositionally biased region" description="Gly residues" evidence="3">
    <location>
        <begin position="376"/>
        <end position="440"/>
    </location>
</feature>
<proteinExistence type="predicted"/>
<dbReference type="GO" id="GO:0003723">
    <property type="term" value="F:RNA binding"/>
    <property type="evidence" value="ECO:0007669"/>
    <property type="project" value="UniProtKB-UniRule"/>
</dbReference>
<dbReference type="Proteomes" id="UP000054166">
    <property type="component" value="Unassembled WGS sequence"/>
</dbReference>
<dbReference type="AlphaFoldDB" id="A0A0C3FWT4"/>
<dbReference type="HOGENOM" id="CLU_026791_1_1_1"/>
<dbReference type="PROSITE" id="PS50102">
    <property type="entry name" value="RRM"/>
    <property type="match status" value="2"/>
</dbReference>
<feature type="domain" description="RRM" evidence="4">
    <location>
        <begin position="194"/>
        <end position="271"/>
    </location>
</feature>
<reference evidence="6" key="2">
    <citation type="submission" date="2015-01" db="EMBL/GenBank/DDBJ databases">
        <title>Evolutionary Origins and Diversification of the Mycorrhizal Mutualists.</title>
        <authorList>
            <consortium name="DOE Joint Genome Institute"/>
            <consortium name="Mycorrhizal Genomics Consortium"/>
            <person name="Kohler A."/>
            <person name="Kuo A."/>
            <person name="Nagy L.G."/>
            <person name="Floudas D."/>
            <person name="Copeland A."/>
            <person name="Barry K.W."/>
            <person name="Cichocki N."/>
            <person name="Veneault-Fourrey C."/>
            <person name="LaButti K."/>
            <person name="Lindquist E.A."/>
            <person name="Lipzen A."/>
            <person name="Lundell T."/>
            <person name="Morin E."/>
            <person name="Murat C."/>
            <person name="Riley R."/>
            <person name="Ohm R."/>
            <person name="Sun H."/>
            <person name="Tunlid A."/>
            <person name="Henrissat B."/>
            <person name="Grigoriev I.V."/>
            <person name="Hibbett D.S."/>
            <person name="Martin F."/>
        </authorList>
    </citation>
    <scope>NUCLEOTIDE SEQUENCE [LARGE SCALE GENOMIC DNA]</scope>
    <source>
        <strain evidence="6">F 1598</strain>
    </source>
</reference>
<dbReference type="PANTHER" id="PTHR48027">
    <property type="entry name" value="HETEROGENEOUS NUCLEAR RIBONUCLEOPROTEIN 87F-RELATED"/>
    <property type="match status" value="1"/>
</dbReference>
<protein>
    <recommendedName>
        <fullName evidence="4">RRM domain-containing protein</fullName>
    </recommendedName>
</protein>
<dbReference type="InterPro" id="IPR052462">
    <property type="entry name" value="SLIRP/GR-RBP-like"/>
</dbReference>
<feature type="compositionally biased region" description="Low complexity" evidence="3">
    <location>
        <begin position="32"/>
        <end position="48"/>
    </location>
</feature>
<dbReference type="Pfam" id="PF00076">
    <property type="entry name" value="RRM_1"/>
    <property type="match status" value="2"/>
</dbReference>
<evidence type="ECO:0000313" key="6">
    <source>
        <dbReference type="Proteomes" id="UP000054166"/>
    </source>
</evidence>
<feature type="compositionally biased region" description="Basic residues" evidence="3">
    <location>
        <begin position="1"/>
        <end position="12"/>
    </location>
</feature>
<dbReference type="STRING" id="765440.A0A0C3FWT4"/>
<dbReference type="OrthoDB" id="439808at2759"/>
<dbReference type="InterPro" id="IPR035979">
    <property type="entry name" value="RBD_domain_sf"/>
</dbReference>
<dbReference type="SMART" id="SM00360">
    <property type="entry name" value="RRM"/>
    <property type="match status" value="2"/>
</dbReference>
<dbReference type="Gene3D" id="3.30.70.330">
    <property type="match status" value="2"/>
</dbReference>
<dbReference type="InterPro" id="IPR000504">
    <property type="entry name" value="RRM_dom"/>
</dbReference>
<feature type="region of interest" description="Disordered" evidence="3">
    <location>
        <begin position="1"/>
        <end position="190"/>
    </location>
</feature>
<evidence type="ECO:0000256" key="2">
    <source>
        <dbReference type="PROSITE-ProRule" id="PRU00176"/>
    </source>
</evidence>
<feature type="compositionally biased region" description="Acidic residues" evidence="3">
    <location>
        <begin position="115"/>
        <end position="126"/>
    </location>
</feature>
<evidence type="ECO:0000259" key="4">
    <source>
        <dbReference type="PROSITE" id="PS50102"/>
    </source>
</evidence>
<dbReference type="EMBL" id="KN832989">
    <property type="protein sequence ID" value="KIM84049.1"/>
    <property type="molecule type" value="Genomic_DNA"/>
</dbReference>
<gene>
    <name evidence="5" type="ORF">PILCRDRAFT_424711</name>
</gene>
<keyword evidence="6" id="KW-1185">Reference proteome</keyword>
<feature type="region of interest" description="Disordered" evidence="3">
    <location>
        <begin position="368"/>
        <end position="453"/>
    </location>
</feature>